<dbReference type="PANTHER" id="PTHR12931:SF15">
    <property type="entry name" value="UBIQUITIN THIOESTERASE OTUBAIN-LIKE"/>
    <property type="match status" value="1"/>
</dbReference>
<dbReference type="InterPro" id="IPR038765">
    <property type="entry name" value="Papain-like_cys_pep_sf"/>
</dbReference>
<evidence type="ECO:0000313" key="2">
    <source>
        <dbReference type="EMBL" id="KAF5394625.1"/>
    </source>
</evidence>
<dbReference type="Pfam" id="PF10275">
    <property type="entry name" value="Peptidase_C65"/>
    <property type="match status" value="1"/>
</dbReference>
<name>A0A8J4SRU7_9TREM</name>
<dbReference type="AlphaFoldDB" id="A0A8J4SRU7"/>
<dbReference type="OrthoDB" id="18915at2759"/>
<gene>
    <name evidence="2" type="ORF">PHET_10869</name>
</gene>
<dbReference type="EMBL" id="LUCH01018010">
    <property type="protein sequence ID" value="KAF5394625.1"/>
    <property type="molecule type" value="Genomic_DNA"/>
</dbReference>
<evidence type="ECO:0000256" key="1">
    <source>
        <dbReference type="SAM" id="MobiDB-lite"/>
    </source>
</evidence>
<dbReference type="InterPro" id="IPR019400">
    <property type="entry name" value="Peptidase_C65_otubain"/>
</dbReference>
<dbReference type="PANTHER" id="PTHR12931">
    <property type="entry name" value="UBIQUITIN THIOLESTERASE PROTEIN OTUB"/>
    <property type="match status" value="1"/>
</dbReference>
<reference evidence="2" key="1">
    <citation type="submission" date="2019-05" db="EMBL/GenBank/DDBJ databases">
        <title>Annotation for the trematode Paragonimus heterotremus.</title>
        <authorList>
            <person name="Choi Y.-J."/>
        </authorList>
    </citation>
    <scope>NUCLEOTIDE SEQUENCE</scope>
    <source>
        <strain evidence="2">LC</strain>
    </source>
</reference>
<comment type="caution">
    <text evidence="2">The sequence shown here is derived from an EMBL/GenBank/DDBJ whole genome shotgun (WGS) entry which is preliminary data.</text>
</comment>
<dbReference type="GO" id="GO:0005634">
    <property type="term" value="C:nucleus"/>
    <property type="evidence" value="ECO:0007669"/>
    <property type="project" value="TreeGrafter"/>
</dbReference>
<proteinExistence type="predicted"/>
<dbReference type="GO" id="GO:0004843">
    <property type="term" value="F:cysteine-type deubiquitinase activity"/>
    <property type="evidence" value="ECO:0007669"/>
    <property type="project" value="TreeGrafter"/>
</dbReference>
<dbReference type="GO" id="GO:0071108">
    <property type="term" value="P:protein K48-linked deubiquitination"/>
    <property type="evidence" value="ECO:0007669"/>
    <property type="project" value="TreeGrafter"/>
</dbReference>
<dbReference type="Proteomes" id="UP000748531">
    <property type="component" value="Unassembled WGS sequence"/>
</dbReference>
<sequence>MVDRFTIEEGSLEELEETFNNQAFSDYYVVFLRLLVSAYMQKNAAFYADFIDEGRTISQFCETEVEPMARESDNIHVAALALAVGLPIGIENCQQSGELTRIEFPAQPPDSTTVDGLVENETGSPSGEAKMTGVDSRSGPILPRSPPVTLLYRPGHYDILYSN</sequence>
<feature type="region of interest" description="Disordered" evidence="1">
    <location>
        <begin position="119"/>
        <end position="145"/>
    </location>
</feature>
<organism evidence="2 3">
    <name type="scientific">Paragonimus heterotremus</name>
    <dbReference type="NCBI Taxonomy" id="100268"/>
    <lineage>
        <taxon>Eukaryota</taxon>
        <taxon>Metazoa</taxon>
        <taxon>Spiralia</taxon>
        <taxon>Lophotrochozoa</taxon>
        <taxon>Platyhelminthes</taxon>
        <taxon>Trematoda</taxon>
        <taxon>Digenea</taxon>
        <taxon>Plagiorchiida</taxon>
        <taxon>Troglotremata</taxon>
        <taxon>Troglotrematidae</taxon>
        <taxon>Paragonimus</taxon>
    </lineage>
</organism>
<evidence type="ECO:0000313" key="3">
    <source>
        <dbReference type="Proteomes" id="UP000748531"/>
    </source>
</evidence>
<protein>
    <submittedName>
        <fullName evidence="2">Ubiquitin thioesterase</fullName>
    </submittedName>
</protein>
<dbReference type="InterPro" id="IPR042467">
    <property type="entry name" value="Peptidase_C65_otubain_sub2"/>
</dbReference>
<dbReference type="Gene3D" id="1.20.1300.20">
    <property type="entry name" value="Peptidase C65 Otubain, subdomain 2"/>
    <property type="match status" value="1"/>
</dbReference>
<keyword evidence="3" id="KW-1185">Reference proteome</keyword>
<accession>A0A8J4SRU7</accession>
<dbReference type="GO" id="GO:0043130">
    <property type="term" value="F:ubiquitin binding"/>
    <property type="evidence" value="ECO:0007669"/>
    <property type="project" value="TreeGrafter"/>
</dbReference>
<dbReference type="SUPFAM" id="SSF54001">
    <property type="entry name" value="Cysteine proteinases"/>
    <property type="match status" value="1"/>
</dbReference>